<protein>
    <submittedName>
        <fullName evidence="1">Uncharacterized protein</fullName>
    </submittedName>
</protein>
<reference evidence="2" key="1">
    <citation type="submission" date="2018-12" db="EMBL/GenBank/DDBJ databases">
        <title>Tengunoibacter tsumagoiensis gen. nov., sp. nov., Dictyobacter kobayashii sp. nov., D. alpinus sp. nov., and D. joshuensis sp. nov. and description of Dictyobacteraceae fam. nov. within the order Ktedonobacterales isolated from Tengu-no-mugimeshi.</title>
        <authorList>
            <person name="Wang C.M."/>
            <person name="Zheng Y."/>
            <person name="Sakai Y."/>
            <person name="Toyoda A."/>
            <person name="Minakuchi Y."/>
            <person name="Abe K."/>
            <person name="Yokota A."/>
            <person name="Yabe S."/>
        </authorList>
    </citation>
    <scope>NUCLEOTIDE SEQUENCE [LARGE SCALE GENOMIC DNA]</scope>
    <source>
        <strain evidence="2">Uno11</strain>
    </source>
</reference>
<dbReference type="OrthoDB" id="162746at2"/>
<accession>A0A402AEL9</accession>
<dbReference type="EMBL" id="BIFS01000001">
    <property type="protein sequence ID" value="GCE17560.1"/>
    <property type="molecule type" value="Genomic_DNA"/>
</dbReference>
<gene>
    <name evidence="1" type="ORF">KDK_13600</name>
</gene>
<name>A0A402AEL9_9CHLR</name>
<proteinExistence type="predicted"/>
<dbReference type="AlphaFoldDB" id="A0A402AEL9"/>
<dbReference type="Proteomes" id="UP000287188">
    <property type="component" value="Unassembled WGS sequence"/>
</dbReference>
<evidence type="ECO:0000313" key="1">
    <source>
        <dbReference type="EMBL" id="GCE17560.1"/>
    </source>
</evidence>
<comment type="caution">
    <text evidence="1">The sequence shown here is derived from an EMBL/GenBank/DDBJ whole genome shotgun (WGS) entry which is preliminary data.</text>
</comment>
<sequence>MLEYLELAFDRFTHHKIVPSGSYLNPRTRAIHQLPAQGVLPEGDTWLRIDRSSTQTLANIATTINNLLGTSYTAASFYLQHPLTSTSNHP</sequence>
<keyword evidence="2" id="KW-1185">Reference proteome</keyword>
<dbReference type="RefSeq" id="WP_126549223.1">
    <property type="nucleotide sequence ID" value="NZ_BIFS01000001.1"/>
</dbReference>
<organism evidence="1 2">
    <name type="scientific">Dictyobacter kobayashii</name>
    <dbReference type="NCBI Taxonomy" id="2014872"/>
    <lineage>
        <taxon>Bacteria</taxon>
        <taxon>Bacillati</taxon>
        <taxon>Chloroflexota</taxon>
        <taxon>Ktedonobacteria</taxon>
        <taxon>Ktedonobacterales</taxon>
        <taxon>Dictyobacteraceae</taxon>
        <taxon>Dictyobacter</taxon>
    </lineage>
</organism>
<evidence type="ECO:0000313" key="2">
    <source>
        <dbReference type="Proteomes" id="UP000287188"/>
    </source>
</evidence>